<dbReference type="GO" id="GO:0009507">
    <property type="term" value="C:chloroplast"/>
    <property type="evidence" value="ECO:0007669"/>
    <property type="project" value="UniProtKB-SubCell"/>
</dbReference>
<dbReference type="EMBL" id="MF101414">
    <property type="protein sequence ID" value="ARW60551.1"/>
    <property type="molecule type" value="Genomic_DNA"/>
</dbReference>
<dbReference type="CDD" id="cd04724">
    <property type="entry name" value="Tryptophan_synthase_alpha"/>
    <property type="match status" value="1"/>
</dbReference>
<protein>
    <recommendedName>
        <fullName evidence="8">Tryptophan synthase alpha chain</fullName>
        <ecNumber evidence="8">4.2.1.20</ecNumber>
    </recommendedName>
</protein>
<evidence type="ECO:0000256" key="3">
    <source>
        <dbReference type="ARBA" id="ARBA00022605"/>
    </source>
</evidence>
<dbReference type="InterPro" id="IPR002028">
    <property type="entry name" value="Trp_synthase_suA"/>
</dbReference>
<keyword evidence="5 8" id="KW-0057">Aromatic amino acid biosynthesis</keyword>
<dbReference type="GO" id="GO:0004834">
    <property type="term" value="F:tryptophan synthase activity"/>
    <property type="evidence" value="ECO:0007669"/>
    <property type="project" value="UniProtKB-UniRule"/>
</dbReference>
<evidence type="ECO:0000313" key="10">
    <source>
        <dbReference type="EMBL" id="ARW60551.1"/>
    </source>
</evidence>
<dbReference type="AlphaFoldDB" id="A0A1Z1M3Z6"/>
<dbReference type="InterPro" id="IPR013785">
    <property type="entry name" value="Aldolase_TIM"/>
</dbReference>
<evidence type="ECO:0000256" key="8">
    <source>
        <dbReference type="HAMAP-Rule" id="MF_00131"/>
    </source>
</evidence>
<organism evidence="10">
    <name type="scientific">Polysiphonia sp</name>
    <dbReference type="NCBI Taxonomy" id="1967842"/>
    <lineage>
        <taxon>Eukaryota</taxon>
        <taxon>Rhodophyta</taxon>
        <taxon>Florideophyceae</taxon>
        <taxon>Rhodymeniophycidae</taxon>
        <taxon>Ceramiales</taxon>
        <taxon>Rhodomelaceae</taxon>
        <taxon>Polysiphonioideae</taxon>
        <taxon>Polysiphonia</taxon>
    </lineage>
</organism>
<comment type="subcellular location">
    <subcellularLocation>
        <location evidence="8">Plastid</location>
        <location evidence="8">Chloroplast</location>
    </subcellularLocation>
</comment>
<comment type="function">
    <text evidence="8">The alpha subunit is responsible for the aldol cleavage of indoleglycerol phosphate to indole and glyceraldehyde 3-phosphate.</text>
</comment>
<evidence type="ECO:0000256" key="9">
    <source>
        <dbReference type="RuleBase" id="RU003662"/>
    </source>
</evidence>
<feature type="active site" description="Proton acceptor" evidence="8">
    <location>
        <position position="60"/>
    </location>
</feature>
<comment type="subunit">
    <text evidence="2 8">Tetramer of two alpha and two beta chains.</text>
</comment>
<dbReference type="EC" id="4.2.1.20" evidence="8"/>
<keyword evidence="4 8" id="KW-0822">Tryptophan biosynthesis</keyword>
<proteinExistence type="inferred from homology"/>
<evidence type="ECO:0000256" key="7">
    <source>
        <dbReference type="ARBA" id="ARBA00049047"/>
    </source>
</evidence>
<reference evidence="10" key="1">
    <citation type="journal article" date="2017" name="J. Phycol.">
        <title>Analysis of chloroplast genomes and a supermatrix inform reclassification of the Rhodomelaceae (Rhodophyta).</title>
        <authorList>
            <person name="Diaz-Tapia P."/>
            <person name="Maggs C.A."/>
            <person name="West J.A."/>
            <person name="Verbruggen H."/>
        </authorList>
    </citation>
    <scope>NUCLEOTIDE SEQUENCE</scope>
    <source>
        <strain evidence="10">JH1432</strain>
    </source>
</reference>
<geneLocation type="chloroplast" evidence="10"/>
<evidence type="ECO:0000256" key="1">
    <source>
        <dbReference type="ARBA" id="ARBA00004733"/>
    </source>
</evidence>
<dbReference type="InterPro" id="IPR011060">
    <property type="entry name" value="RibuloseP-bd_barrel"/>
</dbReference>
<keyword evidence="3 8" id="KW-0028">Amino-acid biosynthesis</keyword>
<dbReference type="SUPFAM" id="SSF51366">
    <property type="entry name" value="Ribulose-phoshate binding barrel"/>
    <property type="match status" value="1"/>
</dbReference>
<feature type="active site" description="Proton acceptor" evidence="8">
    <location>
        <position position="49"/>
    </location>
</feature>
<evidence type="ECO:0000256" key="2">
    <source>
        <dbReference type="ARBA" id="ARBA00011270"/>
    </source>
</evidence>
<comment type="catalytic activity">
    <reaction evidence="7 8">
        <text>(1S,2R)-1-C-(indol-3-yl)glycerol 3-phosphate + L-serine = D-glyceraldehyde 3-phosphate + L-tryptophan + H2O</text>
        <dbReference type="Rhea" id="RHEA:10532"/>
        <dbReference type="ChEBI" id="CHEBI:15377"/>
        <dbReference type="ChEBI" id="CHEBI:33384"/>
        <dbReference type="ChEBI" id="CHEBI:57912"/>
        <dbReference type="ChEBI" id="CHEBI:58866"/>
        <dbReference type="ChEBI" id="CHEBI:59776"/>
        <dbReference type="EC" id="4.2.1.20"/>
    </reaction>
</comment>
<dbReference type="Gene3D" id="3.20.20.70">
    <property type="entry name" value="Aldolase class I"/>
    <property type="match status" value="1"/>
</dbReference>
<dbReference type="PANTHER" id="PTHR43406">
    <property type="entry name" value="TRYPTOPHAN SYNTHASE, ALPHA CHAIN"/>
    <property type="match status" value="1"/>
</dbReference>
<keyword evidence="10" id="KW-0934">Plastid</keyword>
<keyword evidence="6 8" id="KW-0456">Lyase</keyword>
<gene>
    <name evidence="8 10" type="primary">trpA</name>
</gene>
<dbReference type="GO" id="GO:0005829">
    <property type="term" value="C:cytosol"/>
    <property type="evidence" value="ECO:0007669"/>
    <property type="project" value="TreeGrafter"/>
</dbReference>
<name>A0A1Z1M3Z6_9FLOR</name>
<dbReference type="UniPathway" id="UPA00035">
    <property type="reaction ID" value="UER00044"/>
</dbReference>
<evidence type="ECO:0000256" key="6">
    <source>
        <dbReference type="ARBA" id="ARBA00023239"/>
    </source>
</evidence>
<sequence>MNLISQVLRDKRKNSNCALIPFLTAGYPSIDLTIKALLTLDRQGADIIELGIPYSDALADGPLIQNASRIALNQGVYIEQVLYILSKTHLKIVAPIVIFTYYNPILVRGLSRFLREISQFGVKGLIIPDLPIEETDYVLCLCKEYKLELILFIAPTSSESRITNIINKAPGSVYLVSSTGVTGIRSSINYDINIISSYIKSKTDKLVMLGFGISSPAQVSILHKLNVTIDAIVVGSAFTEILTKEFNNSDKNFDSIEELGIFCKKMKLAMM</sequence>
<dbReference type="PANTHER" id="PTHR43406:SF1">
    <property type="entry name" value="TRYPTOPHAN SYNTHASE ALPHA CHAIN, CHLOROPLASTIC"/>
    <property type="match status" value="1"/>
</dbReference>
<dbReference type="Pfam" id="PF00290">
    <property type="entry name" value="Trp_syntA"/>
    <property type="match status" value="1"/>
</dbReference>
<evidence type="ECO:0000256" key="4">
    <source>
        <dbReference type="ARBA" id="ARBA00022822"/>
    </source>
</evidence>
<dbReference type="HAMAP" id="MF_00131">
    <property type="entry name" value="Trp_synth_alpha"/>
    <property type="match status" value="1"/>
</dbReference>
<dbReference type="PROSITE" id="PS00167">
    <property type="entry name" value="TRP_SYNTHASE_ALPHA"/>
    <property type="match status" value="1"/>
</dbReference>
<comment type="pathway">
    <text evidence="1 8">Amino-acid biosynthesis; L-tryptophan biosynthesis; L-tryptophan from chorismate: step 5/5.</text>
</comment>
<comment type="similarity">
    <text evidence="8 9">Belongs to the TrpA family.</text>
</comment>
<accession>A0A1Z1M3Z6</accession>
<dbReference type="InterPro" id="IPR018204">
    <property type="entry name" value="Trp_synthase_alpha_AS"/>
</dbReference>
<dbReference type="NCBIfam" id="TIGR00262">
    <property type="entry name" value="trpA"/>
    <property type="match status" value="1"/>
</dbReference>
<keyword evidence="10" id="KW-0150">Chloroplast</keyword>
<evidence type="ECO:0000256" key="5">
    <source>
        <dbReference type="ARBA" id="ARBA00023141"/>
    </source>
</evidence>